<dbReference type="Proteomes" id="UP000324222">
    <property type="component" value="Unassembled WGS sequence"/>
</dbReference>
<evidence type="ECO:0000313" key="2">
    <source>
        <dbReference type="Proteomes" id="UP000324222"/>
    </source>
</evidence>
<organism evidence="1 2">
    <name type="scientific">Portunus trituberculatus</name>
    <name type="common">Swimming crab</name>
    <name type="synonym">Neptunus trituberculatus</name>
    <dbReference type="NCBI Taxonomy" id="210409"/>
    <lineage>
        <taxon>Eukaryota</taxon>
        <taxon>Metazoa</taxon>
        <taxon>Ecdysozoa</taxon>
        <taxon>Arthropoda</taxon>
        <taxon>Crustacea</taxon>
        <taxon>Multicrustacea</taxon>
        <taxon>Malacostraca</taxon>
        <taxon>Eumalacostraca</taxon>
        <taxon>Eucarida</taxon>
        <taxon>Decapoda</taxon>
        <taxon>Pleocyemata</taxon>
        <taxon>Brachyura</taxon>
        <taxon>Eubrachyura</taxon>
        <taxon>Portunoidea</taxon>
        <taxon>Portunidae</taxon>
        <taxon>Portuninae</taxon>
        <taxon>Portunus</taxon>
    </lineage>
</organism>
<keyword evidence="2" id="KW-1185">Reference proteome</keyword>
<dbReference type="AlphaFoldDB" id="A0A5B7F267"/>
<sequence length="87" mass="9630">MLVTSTRSSSVRQCTISFSGQTIKLSAPGAIRGQWMEVFRHCQTHEAQFDRVDVALDCCEETVIPPAVTTLVVWEQSGGPEWYKALG</sequence>
<gene>
    <name evidence="1" type="ORF">E2C01_032730</name>
</gene>
<evidence type="ECO:0000313" key="1">
    <source>
        <dbReference type="EMBL" id="MPC39203.1"/>
    </source>
</evidence>
<protein>
    <submittedName>
        <fullName evidence="1">Uncharacterized protein</fullName>
    </submittedName>
</protein>
<comment type="caution">
    <text evidence="1">The sequence shown here is derived from an EMBL/GenBank/DDBJ whole genome shotgun (WGS) entry which is preliminary data.</text>
</comment>
<name>A0A5B7F267_PORTR</name>
<accession>A0A5B7F267</accession>
<dbReference type="EMBL" id="VSRR010004291">
    <property type="protein sequence ID" value="MPC39203.1"/>
    <property type="molecule type" value="Genomic_DNA"/>
</dbReference>
<proteinExistence type="predicted"/>
<reference evidence="1 2" key="1">
    <citation type="submission" date="2019-05" db="EMBL/GenBank/DDBJ databases">
        <title>Another draft genome of Portunus trituberculatus and its Hox gene families provides insights of decapod evolution.</title>
        <authorList>
            <person name="Jeong J.-H."/>
            <person name="Song I."/>
            <person name="Kim S."/>
            <person name="Choi T."/>
            <person name="Kim D."/>
            <person name="Ryu S."/>
            <person name="Kim W."/>
        </authorList>
    </citation>
    <scope>NUCLEOTIDE SEQUENCE [LARGE SCALE GENOMIC DNA]</scope>
    <source>
        <tissue evidence="1">Muscle</tissue>
    </source>
</reference>